<comment type="caution">
    <text evidence="1">The sequence shown here is derived from an EMBL/GenBank/DDBJ whole genome shotgun (WGS) entry which is preliminary data.</text>
</comment>
<gene>
    <name evidence="1" type="ORF">JTE90_005334</name>
</gene>
<proteinExistence type="predicted"/>
<protein>
    <submittedName>
        <fullName evidence="1">Uncharacterized protein</fullName>
    </submittedName>
</protein>
<evidence type="ECO:0000313" key="2">
    <source>
        <dbReference type="Proteomes" id="UP000827092"/>
    </source>
</evidence>
<reference evidence="1 2" key="1">
    <citation type="journal article" date="2022" name="Nat. Ecol. Evol.">
        <title>A masculinizing supergene underlies an exaggerated male reproductive morph in a spider.</title>
        <authorList>
            <person name="Hendrickx F."/>
            <person name="De Corte Z."/>
            <person name="Sonet G."/>
            <person name="Van Belleghem S.M."/>
            <person name="Kostlbacher S."/>
            <person name="Vangestel C."/>
        </authorList>
    </citation>
    <scope>NUCLEOTIDE SEQUENCE [LARGE SCALE GENOMIC DNA]</scope>
    <source>
        <strain evidence="1">W744_W776</strain>
    </source>
</reference>
<dbReference type="Proteomes" id="UP000827092">
    <property type="component" value="Unassembled WGS sequence"/>
</dbReference>
<sequence>MGTNVNINIQPYYPNPDNVVYPKILPYNGSIPGGLHEGKLIEVKGTYHMEPIGSPSTYLPGLIPSCPTVRCTLACVSTAVLRSGITKR</sequence>
<dbReference type="EMBL" id="JAFNEN010000401">
    <property type="protein sequence ID" value="KAG8183871.1"/>
    <property type="molecule type" value="Genomic_DNA"/>
</dbReference>
<dbReference type="AlphaFoldDB" id="A0AAV6UKQ6"/>
<evidence type="ECO:0000313" key="1">
    <source>
        <dbReference type="EMBL" id="KAG8183871.1"/>
    </source>
</evidence>
<keyword evidence="2" id="KW-1185">Reference proteome</keyword>
<accession>A0AAV6UKQ6</accession>
<name>A0AAV6UKQ6_9ARAC</name>
<organism evidence="1 2">
    <name type="scientific">Oedothorax gibbosus</name>
    <dbReference type="NCBI Taxonomy" id="931172"/>
    <lineage>
        <taxon>Eukaryota</taxon>
        <taxon>Metazoa</taxon>
        <taxon>Ecdysozoa</taxon>
        <taxon>Arthropoda</taxon>
        <taxon>Chelicerata</taxon>
        <taxon>Arachnida</taxon>
        <taxon>Araneae</taxon>
        <taxon>Araneomorphae</taxon>
        <taxon>Entelegynae</taxon>
        <taxon>Araneoidea</taxon>
        <taxon>Linyphiidae</taxon>
        <taxon>Erigoninae</taxon>
        <taxon>Oedothorax</taxon>
    </lineage>
</organism>